<dbReference type="InterPro" id="IPR006938">
    <property type="entry name" value="DUF624"/>
</dbReference>
<evidence type="ECO:0000313" key="3">
    <source>
        <dbReference type="EMBL" id="QGN28610.1"/>
    </source>
</evidence>
<evidence type="ECO:0000313" key="4">
    <source>
        <dbReference type="Proteomes" id="UP000422837"/>
    </source>
</evidence>
<reference evidence="2" key="2">
    <citation type="submission" date="2023-03" db="EMBL/GenBank/DDBJ databases">
        <authorList>
            <person name="Shen W."/>
            <person name="Cai J."/>
        </authorList>
    </citation>
    <scope>NUCLEOTIDE SEQUENCE</scope>
    <source>
        <strain evidence="2">K72-2</strain>
    </source>
</reference>
<dbReference type="EMBL" id="JARQDV010000009">
    <property type="protein sequence ID" value="MDT2965594.1"/>
    <property type="molecule type" value="Genomic_DNA"/>
</dbReference>
<dbReference type="RefSeq" id="WP_081117184.1">
    <property type="nucleotide sequence ID" value="NZ_CABGTX010000007.1"/>
</dbReference>
<sequence>MRKSGNSQAIMDKLSLVADYLLVGVLWLLCSVPLVTTGAATSAMYRTVYQCMFQKEGYVLGTFFKAFKQSFFQSSLIWTGYLVLASSFLLNRQQLAGSYSLLSDAIQIVLGICLLVLLPLVVLVLAYIARFEDPLRIILRNCGLLALTHLGKMIQMLVLYTVVIVGIWLLPVFALVLLPVVVKKTVPICESLFGFCTIENAS</sequence>
<accession>A0AAW8UVG0</accession>
<feature type="transmembrane region" description="Helical" evidence="1">
    <location>
        <begin position="157"/>
        <end position="182"/>
    </location>
</feature>
<feature type="transmembrane region" description="Helical" evidence="1">
    <location>
        <begin position="71"/>
        <end position="90"/>
    </location>
</feature>
<gene>
    <name evidence="3" type="ORF">GFU50_03425</name>
    <name evidence="2" type="ORF">P7I32_13340</name>
</gene>
<evidence type="ECO:0000313" key="2">
    <source>
        <dbReference type="EMBL" id="MDT2965594.1"/>
    </source>
</evidence>
<dbReference type="Proteomes" id="UP001268896">
    <property type="component" value="Unassembled WGS sequence"/>
</dbReference>
<feature type="transmembrane region" description="Helical" evidence="1">
    <location>
        <begin position="20"/>
        <end position="45"/>
    </location>
</feature>
<dbReference type="Pfam" id="PF04854">
    <property type="entry name" value="DUF624"/>
    <property type="match status" value="1"/>
</dbReference>
<dbReference type="EMBL" id="CP046123">
    <property type="protein sequence ID" value="QGN28610.1"/>
    <property type="molecule type" value="Genomic_DNA"/>
</dbReference>
<proteinExistence type="predicted"/>
<keyword evidence="1" id="KW-0812">Transmembrane</keyword>
<name>A0AAW8UVG0_ENTCA</name>
<protein>
    <submittedName>
        <fullName evidence="3">DUF624 domain-containing protein</fullName>
    </submittedName>
    <submittedName>
        <fullName evidence="2">YesL family protein</fullName>
    </submittedName>
</protein>
<reference evidence="3 4" key="1">
    <citation type="submission" date="2019-11" db="EMBL/GenBank/DDBJ databases">
        <title>Detection and genome characteristic of a blood enterococcus casselifavus isolate from Zhengzhou,china.</title>
        <authorList>
            <person name="Wen P."/>
        </authorList>
    </citation>
    <scope>NUCLEOTIDE SEQUENCE [LARGE SCALE GENOMIC DNA]</scope>
    <source>
        <strain evidence="3 4">EC291</strain>
    </source>
</reference>
<keyword evidence="1" id="KW-0472">Membrane</keyword>
<dbReference type="Proteomes" id="UP000422837">
    <property type="component" value="Chromosome"/>
</dbReference>
<feature type="transmembrane region" description="Helical" evidence="1">
    <location>
        <begin position="105"/>
        <end position="129"/>
    </location>
</feature>
<keyword evidence="1" id="KW-1133">Transmembrane helix</keyword>
<evidence type="ECO:0000313" key="5">
    <source>
        <dbReference type="Proteomes" id="UP001268896"/>
    </source>
</evidence>
<evidence type="ECO:0000256" key="1">
    <source>
        <dbReference type="SAM" id="Phobius"/>
    </source>
</evidence>
<organism evidence="2 5">
    <name type="scientific">Enterococcus casseliflavus</name>
    <name type="common">Enterococcus flavescens</name>
    <dbReference type="NCBI Taxonomy" id="37734"/>
    <lineage>
        <taxon>Bacteria</taxon>
        <taxon>Bacillati</taxon>
        <taxon>Bacillota</taxon>
        <taxon>Bacilli</taxon>
        <taxon>Lactobacillales</taxon>
        <taxon>Enterococcaceae</taxon>
        <taxon>Enterococcus</taxon>
    </lineage>
</organism>
<dbReference type="AlphaFoldDB" id="A0AAW8UVG0"/>